<accession>A0ACB9P1J3</accession>
<evidence type="ECO:0000313" key="1">
    <source>
        <dbReference type="EMBL" id="KAI4342427.1"/>
    </source>
</evidence>
<proteinExistence type="predicted"/>
<keyword evidence="2" id="KW-1185">Reference proteome</keyword>
<dbReference type="Proteomes" id="UP001057402">
    <property type="component" value="Chromosome 7"/>
</dbReference>
<gene>
    <name evidence="1" type="ORF">MLD38_027056</name>
</gene>
<protein>
    <submittedName>
        <fullName evidence="1">Uncharacterized protein</fullName>
    </submittedName>
</protein>
<dbReference type="EMBL" id="CM042886">
    <property type="protein sequence ID" value="KAI4342427.1"/>
    <property type="molecule type" value="Genomic_DNA"/>
</dbReference>
<sequence length="141" mass="15870">MNLSPRQVLGHIVKHALLEGVSVANSLISMFGGFGYVEEARYLFDHMDDRDAISWNSIISATAQNGQWREALGCFNDMRTIHTAPNSTTLSILLNACSDFERYKWGKGVHGLVVKSGFSTDVLCRQYSLEYVFRGRQMSRC</sequence>
<name>A0ACB9P1J3_9MYRT</name>
<evidence type="ECO:0000313" key="2">
    <source>
        <dbReference type="Proteomes" id="UP001057402"/>
    </source>
</evidence>
<organism evidence="1 2">
    <name type="scientific">Melastoma candidum</name>
    <dbReference type="NCBI Taxonomy" id="119954"/>
    <lineage>
        <taxon>Eukaryota</taxon>
        <taxon>Viridiplantae</taxon>
        <taxon>Streptophyta</taxon>
        <taxon>Embryophyta</taxon>
        <taxon>Tracheophyta</taxon>
        <taxon>Spermatophyta</taxon>
        <taxon>Magnoliopsida</taxon>
        <taxon>eudicotyledons</taxon>
        <taxon>Gunneridae</taxon>
        <taxon>Pentapetalae</taxon>
        <taxon>rosids</taxon>
        <taxon>malvids</taxon>
        <taxon>Myrtales</taxon>
        <taxon>Melastomataceae</taxon>
        <taxon>Melastomatoideae</taxon>
        <taxon>Melastomateae</taxon>
        <taxon>Melastoma</taxon>
    </lineage>
</organism>
<reference evidence="2" key="1">
    <citation type="journal article" date="2023" name="Front. Plant Sci.">
        <title>Chromosomal-level genome assembly of Melastoma candidum provides insights into trichome evolution.</title>
        <authorList>
            <person name="Zhong Y."/>
            <person name="Wu W."/>
            <person name="Sun C."/>
            <person name="Zou P."/>
            <person name="Liu Y."/>
            <person name="Dai S."/>
            <person name="Zhou R."/>
        </authorList>
    </citation>
    <scope>NUCLEOTIDE SEQUENCE [LARGE SCALE GENOMIC DNA]</scope>
</reference>
<comment type="caution">
    <text evidence="1">The sequence shown here is derived from an EMBL/GenBank/DDBJ whole genome shotgun (WGS) entry which is preliminary data.</text>
</comment>